<comment type="catalytic activity">
    <reaction evidence="13">
        <text>Zn(2+)(in) + ATP + H2O = Zn(2+)(out) + ADP + phosphate + H(+)</text>
        <dbReference type="Rhea" id="RHEA:20621"/>
        <dbReference type="ChEBI" id="CHEBI:15377"/>
        <dbReference type="ChEBI" id="CHEBI:15378"/>
        <dbReference type="ChEBI" id="CHEBI:29105"/>
        <dbReference type="ChEBI" id="CHEBI:30616"/>
        <dbReference type="ChEBI" id="CHEBI:43474"/>
        <dbReference type="ChEBI" id="CHEBI:456216"/>
        <dbReference type="EC" id="7.2.2.12"/>
    </reaction>
</comment>
<dbReference type="PANTHER" id="PTHR48085">
    <property type="entry name" value="CADMIUM/ZINC-TRANSPORTING ATPASE HMA2-RELATED"/>
    <property type="match status" value="1"/>
</dbReference>
<evidence type="ECO:0000256" key="4">
    <source>
        <dbReference type="ARBA" id="ARBA00022553"/>
    </source>
</evidence>
<feature type="transmembrane region" description="Helical" evidence="14">
    <location>
        <begin position="667"/>
        <end position="684"/>
    </location>
</feature>
<name>A0ABU1JKY6_9PROT</name>
<dbReference type="NCBIfam" id="TIGR01494">
    <property type="entry name" value="ATPase_P-type"/>
    <property type="match status" value="1"/>
</dbReference>
<dbReference type="SFLD" id="SFLDG00002">
    <property type="entry name" value="C1.7:_P-type_atpase_like"/>
    <property type="match status" value="1"/>
</dbReference>
<keyword evidence="8 14" id="KW-0067">ATP-binding</keyword>
<keyword evidence="18" id="KW-1185">Reference proteome</keyword>
<evidence type="ECO:0000256" key="3">
    <source>
        <dbReference type="ARBA" id="ARBA00022475"/>
    </source>
</evidence>
<evidence type="ECO:0000256" key="5">
    <source>
        <dbReference type="ARBA" id="ARBA00022692"/>
    </source>
</evidence>
<keyword evidence="10 14" id="KW-1133">Transmembrane helix</keyword>
<dbReference type="Pfam" id="PF00122">
    <property type="entry name" value="E1-E2_ATPase"/>
    <property type="match status" value="1"/>
</dbReference>
<dbReference type="SFLD" id="SFLDS00003">
    <property type="entry name" value="Haloacid_Dehalogenase"/>
    <property type="match status" value="1"/>
</dbReference>
<dbReference type="Gene3D" id="3.40.50.1000">
    <property type="entry name" value="HAD superfamily/HAD-like"/>
    <property type="match status" value="1"/>
</dbReference>
<dbReference type="SUPFAM" id="SSF55008">
    <property type="entry name" value="HMA, heavy metal-associated domain"/>
    <property type="match status" value="1"/>
</dbReference>
<evidence type="ECO:0000256" key="10">
    <source>
        <dbReference type="ARBA" id="ARBA00022989"/>
    </source>
</evidence>
<dbReference type="SFLD" id="SFLDF00027">
    <property type="entry name" value="p-type_atpase"/>
    <property type="match status" value="1"/>
</dbReference>
<dbReference type="InterPro" id="IPR023298">
    <property type="entry name" value="ATPase_P-typ_TM_dom_sf"/>
</dbReference>
<dbReference type="InterPro" id="IPR044492">
    <property type="entry name" value="P_typ_ATPase_HD_dom"/>
</dbReference>
<evidence type="ECO:0000256" key="15">
    <source>
        <dbReference type="SAM" id="MobiDB-lite"/>
    </source>
</evidence>
<dbReference type="NCBIfam" id="TIGR01512">
    <property type="entry name" value="ATPase-IB2_Cd"/>
    <property type="match status" value="1"/>
</dbReference>
<dbReference type="InterPro" id="IPR051014">
    <property type="entry name" value="Cation_Transport_ATPase_IB"/>
</dbReference>
<dbReference type="SUPFAM" id="SSF81653">
    <property type="entry name" value="Calcium ATPase, transduction domain A"/>
    <property type="match status" value="1"/>
</dbReference>
<evidence type="ECO:0000256" key="8">
    <source>
        <dbReference type="ARBA" id="ARBA00022840"/>
    </source>
</evidence>
<accession>A0ABU1JKY6</accession>
<evidence type="ECO:0000256" key="11">
    <source>
        <dbReference type="ARBA" id="ARBA00023136"/>
    </source>
</evidence>
<dbReference type="InterPro" id="IPR017969">
    <property type="entry name" value="Heavy-metal-associated_CS"/>
</dbReference>
<dbReference type="InterPro" id="IPR001757">
    <property type="entry name" value="P_typ_ATPase"/>
</dbReference>
<dbReference type="SUPFAM" id="SSF56784">
    <property type="entry name" value="HAD-like"/>
    <property type="match status" value="1"/>
</dbReference>
<dbReference type="InterPro" id="IPR008250">
    <property type="entry name" value="ATPase_P-typ_transduc_dom_A_sf"/>
</dbReference>
<comment type="similarity">
    <text evidence="2 14">Belongs to the cation transport ATPase (P-type) (TC 3.A.3) family. Type IB subfamily.</text>
</comment>
<dbReference type="InterPro" id="IPR036412">
    <property type="entry name" value="HAD-like_sf"/>
</dbReference>
<feature type="domain" description="HMA" evidence="16">
    <location>
        <begin position="15"/>
        <end position="81"/>
    </location>
</feature>
<organism evidence="17 18">
    <name type="scientific">Inquilinus ginsengisoli</name>
    <dbReference type="NCBI Taxonomy" id="363840"/>
    <lineage>
        <taxon>Bacteria</taxon>
        <taxon>Pseudomonadati</taxon>
        <taxon>Pseudomonadota</taxon>
        <taxon>Alphaproteobacteria</taxon>
        <taxon>Rhodospirillales</taxon>
        <taxon>Rhodospirillaceae</taxon>
        <taxon>Inquilinus</taxon>
    </lineage>
</organism>
<evidence type="ECO:0000256" key="9">
    <source>
        <dbReference type="ARBA" id="ARBA00022967"/>
    </source>
</evidence>
<dbReference type="InterPro" id="IPR018303">
    <property type="entry name" value="ATPase_P-typ_P_site"/>
</dbReference>
<gene>
    <name evidence="17" type="ORF">E9232_001797</name>
</gene>
<keyword evidence="11 14" id="KW-0472">Membrane</keyword>
<dbReference type="Proteomes" id="UP001262410">
    <property type="component" value="Unassembled WGS sequence"/>
</dbReference>
<dbReference type="CDD" id="cd00371">
    <property type="entry name" value="HMA"/>
    <property type="match status" value="1"/>
</dbReference>
<dbReference type="Gene3D" id="3.40.1110.10">
    <property type="entry name" value="Calcium-transporting ATPase, cytoplasmic domain N"/>
    <property type="match status" value="1"/>
</dbReference>
<keyword evidence="6 14" id="KW-0479">Metal-binding</keyword>
<feature type="compositionally biased region" description="Basic and acidic residues" evidence="15">
    <location>
        <begin position="723"/>
        <end position="742"/>
    </location>
</feature>
<evidence type="ECO:0000313" key="18">
    <source>
        <dbReference type="Proteomes" id="UP001262410"/>
    </source>
</evidence>
<keyword evidence="4" id="KW-0597">Phosphoprotein</keyword>
<dbReference type="InterPro" id="IPR023299">
    <property type="entry name" value="ATPase_P-typ_cyto_dom_N"/>
</dbReference>
<feature type="transmembrane region" description="Helical" evidence="14">
    <location>
        <begin position="108"/>
        <end position="126"/>
    </location>
</feature>
<dbReference type="NCBIfam" id="TIGR01511">
    <property type="entry name" value="ATPase-IB1_Cu"/>
    <property type="match status" value="1"/>
</dbReference>
<dbReference type="Gene3D" id="2.70.150.10">
    <property type="entry name" value="Calcium-transporting ATPase, cytoplasmic transduction domain A"/>
    <property type="match status" value="1"/>
</dbReference>
<dbReference type="PANTHER" id="PTHR48085:SF5">
    <property type="entry name" value="CADMIUM_ZINC-TRANSPORTING ATPASE HMA4-RELATED"/>
    <property type="match status" value="1"/>
</dbReference>
<dbReference type="InterPro" id="IPR023214">
    <property type="entry name" value="HAD_sf"/>
</dbReference>
<comment type="caution">
    <text evidence="17">The sequence shown here is derived from an EMBL/GenBank/DDBJ whole genome shotgun (WGS) entry which is preliminary data.</text>
</comment>
<evidence type="ECO:0000256" key="7">
    <source>
        <dbReference type="ARBA" id="ARBA00022741"/>
    </source>
</evidence>
<dbReference type="PROSITE" id="PS00154">
    <property type="entry name" value="ATPASE_E1_E2"/>
    <property type="match status" value="1"/>
</dbReference>
<dbReference type="InterPro" id="IPR006121">
    <property type="entry name" value="HMA_dom"/>
</dbReference>
<evidence type="ECO:0000256" key="13">
    <source>
        <dbReference type="ARBA" id="ARBA00047308"/>
    </source>
</evidence>
<keyword evidence="9" id="KW-1278">Translocase</keyword>
<feature type="region of interest" description="Disordered" evidence="15">
    <location>
        <begin position="721"/>
        <end position="742"/>
    </location>
</feature>
<dbReference type="PRINTS" id="PR00941">
    <property type="entry name" value="CDATPASE"/>
</dbReference>
<dbReference type="PRINTS" id="PR00119">
    <property type="entry name" value="CATATPASE"/>
</dbReference>
<proteinExistence type="inferred from homology"/>
<keyword evidence="7 14" id="KW-0547">Nucleotide-binding</keyword>
<comment type="subcellular location">
    <subcellularLocation>
        <location evidence="1">Cell membrane</location>
        <topology evidence="1">Multi-pass membrane protein</topology>
    </subcellularLocation>
</comment>
<dbReference type="Pfam" id="PF00702">
    <property type="entry name" value="Hydrolase"/>
    <property type="match status" value="1"/>
</dbReference>
<evidence type="ECO:0000256" key="6">
    <source>
        <dbReference type="ARBA" id="ARBA00022723"/>
    </source>
</evidence>
<dbReference type="InterPro" id="IPR036163">
    <property type="entry name" value="HMA_dom_sf"/>
</dbReference>
<feature type="transmembrane region" description="Helical" evidence="14">
    <location>
        <begin position="330"/>
        <end position="351"/>
    </location>
</feature>
<protein>
    <recommendedName>
        <fullName evidence="12">P-type Zn(2+) transporter</fullName>
        <ecNumber evidence="12">7.2.2.12</ecNumber>
    </recommendedName>
</protein>
<sequence>MAMTATKDGQRAGRQTLRYRVDGMDCPSCVGKLETALGRIQGVSGVEVNFATGLLAFGADRAVADGHAVEDKIRALGFTPTAIDDSTATKAPAAAETRPWWQERKARLVGFTGLLLAAAFAASTAFPAEAEWAYVAAALIGLVPVVRRAATLVRSGSPFSIETLMAVAAIGAIAIGAASEAAVVVFLFAVGELLETVAAGRARQGIKALVSLVPRTAQREVDGALAAVPVDDLRIGDIVLVRPGDRVPADGTITDGASDLDESPITGESVPVAKAVGDAVYAGSINAGGVLRLKVTRGAADNTIARIIHMVEAAQSSKAPTARFIDRFSAWYTPAAMAVAALVIAVPPLAFGGDWSVWAYRGLSLLLIACPCALVLSTPAAIASGIAAGTRRGLLIKGGAALEMLGKVKAVAFDKTGTLTRGRPEVTDIVALDGTEADLLAQAAAVESGSSHPLARAILDAAVARGVAVPAVTEASAISGKAVLGRVGGALLAVGSPRYAAERGPLPADLAGRIAALEGQGKTVVVLLAAGRPRGLIALRDEPREDAVAAIAALRRAGVRPVMLTGDNRRTGDAIAAKLGIDVQAELLPDDKLAAIGRLKAAGPVAMVGDGINDAPALAAASVGIAMGGGTDVALETADAALLNNRATGVAELIGLSRATLANIHQNIAFALGLKGLFLVTTVLGATSLWMAILADTGATVLVTLNALRLLRPLPATKGAAVEAEHARGHDHEHGHDHGHDHRPAQVTVVEADDCCAHGACKPAPRAAVPAADSVACRVCRAVNQAAARFCNQCGQAILPG</sequence>
<dbReference type="NCBIfam" id="TIGR01525">
    <property type="entry name" value="ATPase-IB_hvy"/>
    <property type="match status" value="1"/>
</dbReference>
<evidence type="ECO:0000256" key="12">
    <source>
        <dbReference type="ARBA" id="ARBA00039097"/>
    </source>
</evidence>
<keyword evidence="3 14" id="KW-1003">Cell membrane</keyword>
<reference evidence="17 18" key="1">
    <citation type="submission" date="2023-07" db="EMBL/GenBank/DDBJ databases">
        <title>Sorghum-associated microbial communities from plants grown in Nebraska, USA.</title>
        <authorList>
            <person name="Schachtman D."/>
        </authorList>
    </citation>
    <scope>NUCLEOTIDE SEQUENCE [LARGE SCALE GENOMIC DNA]</scope>
    <source>
        <strain evidence="17 18">584</strain>
    </source>
</reference>
<feature type="transmembrane region" description="Helical" evidence="14">
    <location>
        <begin position="363"/>
        <end position="388"/>
    </location>
</feature>
<evidence type="ECO:0000256" key="2">
    <source>
        <dbReference type="ARBA" id="ARBA00006024"/>
    </source>
</evidence>
<evidence type="ECO:0000256" key="1">
    <source>
        <dbReference type="ARBA" id="ARBA00004651"/>
    </source>
</evidence>
<evidence type="ECO:0000256" key="14">
    <source>
        <dbReference type="RuleBase" id="RU362081"/>
    </source>
</evidence>
<evidence type="ECO:0000259" key="16">
    <source>
        <dbReference type="PROSITE" id="PS50846"/>
    </source>
</evidence>
<dbReference type="PROSITE" id="PS50846">
    <property type="entry name" value="HMA_2"/>
    <property type="match status" value="1"/>
</dbReference>
<dbReference type="SUPFAM" id="SSF81665">
    <property type="entry name" value="Calcium ATPase, transmembrane domain M"/>
    <property type="match status" value="1"/>
</dbReference>
<dbReference type="Pfam" id="PF00403">
    <property type="entry name" value="HMA"/>
    <property type="match status" value="1"/>
</dbReference>
<keyword evidence="5 14" id="KW-0812">Transmembrane</keyword>
<dbReference type="InterPro" id="IPR059000">
    <property type="entry name" value="ATPase_P-type_domA"/>
</dbReference>
<dbReference type="PROSITE" id="PS01047">
    <property type="entry name" value="HMA_1"/>
    <property type="match status" value="1"/>
</dbReference>
<dbReference type="Gene3D" id="3.30.70.100">
    <property type="match status" value="1"/>
</dbReference>
<dbReference type="InterPro" id="IPR027256">
    <property type="entry name" value="P-typ_ATPase_IB"/>
</dbReference>
<dbReference type="EC" id="7.2.2.12" evidence="12"/>
<evidence type="ECO:0000313" key="17">
    <source>
        <dbReference type="EMBL" id="MDR6289282.1"/>
    </source>
</evidence>
<dbReference type="EMBL" id="JAVDPW010000003">
    <property type="protein sequence ID" value="MDR6289282.1"/>
    <property type="molecule type" value="Genomic_DNA"/>
</dbReference>